<evidence type="ECO:0000256" key="1">
    <source>
        <dbReference type="SAM" id="MobiDB-lite"/>
    </source>
</evidence>
<evidence type="ECO:0000313" key="3">
    <source>
        <dbReference type="Proteomes" id="UP000320475"/>
    </source>
</evidence>
<comment type="caution">
    <text evidence="2">The sequence shown here is derived from an EMBL/GenBank/DDBJ whole genome shotgun (WGS) entry which is preliminary data.</text>
</comment>
<feature type="region of interest" description="Disordered" evidence="1">
    <location>
        <begin position="1"/>
        <end position="27"/>
    </location>
</feature>
<feature type="compositionally biased region" description="Polar residues" evidence="1">
    <location>
        <begin position="1"/>
        <end position="14"/>
    </location>
</feature>
<sequence>MSKHQPSAIPTNSGLRADPQPHSCQMTCSTESQGLLPSFDDSIFEEPRIRIVPYDTTYAHTPTTESRYLLDSADINALVKTHFTQKKNGPTELIYIVQRYYALGKYEFVERLCCEVLRLAETHKSEDRRTQFGIDEYVETAARCWYLLAYGDWESRPWWNPFLASTEPGHAFLRGKIQRCRKHYNESLQEFKKHLDERPTEYKARIECARTMFESRLLSTDPLMYAQWALVIFLRANEVRVHRPALSASTSFTQRYSRAELVAIKVLESQIRYLMDMPDSIALSSLNARVLQDLYSEDIVKWIDTVLVNRSTEDGNDEQEPDRTVREL</sequence>
<dbReference type="EMBL" id="QEAM01000284">
    <property type="protein sequence ID" value="TPX42134.1"/>
    <property type="molecule type" value="Genomic_DNA"/>
</dbReference>
<accession>A0A507CSJ7</accession>
<organism evidence="2 3">
    <name type="scientific">Synchytrium endobioticum</name>
    <dbReference type="NCBI Taxonomy" id="286115"/>
    <lineage>
        <taxon>Eukaryota</taxon>
        <taxon>Fungi</taxon>
        <taxon>Fungi incertae sedis</taxon>
        <taxon>Chytridiomycota</taxon>
        <taxon>Chytridiomycota incertae sedis</taxon>
        <taxon>Chytridiomycetes</taxon>
        <taxon>Synchytriales</taxon>
        <taxon>Synchytriaceae</taxon>
        <taxon>Synchytrium</taxon>
    </lineage>
</organism>
<proteinExistence type="predicted"/>
<evidence type="ECO:0000313" key="2">
    <source>
        <dbReference type="EMBL" id="TPX42134.1"/>
    </source>
</evidence>
<protein>
    <submittedName>
        <fullName evidence="2">Uncharacterized protein</fullName>
    </submittedName>
</protein>
<dbReference type="AlphaFoldDB" id="A0A507CSJ7"/>
<dbReference type="OrthoDB" id="10457661at2759"/>
<gene>
    <name evidence="2" type="ORF">SeLEV6574_g05739</name>
</gene>
<name>A0A507CSJ7_9FUNG</name>
<reference evidence="2 3" key="1">
    <citation type="journal article" date="2019" name="Sci. Rep.">
        <title>Comparative genomics of chytrid fungi reveal insights into the obligate biotrophic and pathogenic lifestyle of Synchytrium endobioticum.</title>
        <authorList>
            <person name="van de Vossenberg B.T.L.H."/>
            <person name="Warris S."/>
            <person name="Nguyen H.D.T."/>
            <person name="van Gent-Pelzer M.P.E."/>
            <person name="Joly D.L."/>
            <person name="van de Geest H.C."/>
            <person name="Bonants P.J.M."/>
            <person name="Smith D.S."/>
            <person name="Levesque C.A."/>
            <person name="van der Lee T.A.J."/>
        </authorList>
    </citation>
    <scope>NUCLEOTIDE SEQUENCE [LARGE SCALE GENOMIC DNA]</scope>
    <source>
        <strain evidence="2 3">LEV6574</strain>
    </source>
</reference>
<dbReference type="Proteomes" id="UP000320475">
    <property type="component" value="Unassembled WGS sequence"/>
</dbReference>